<proteinExistence type="predicted"/>
<name>A0A8J2VUW2_9NEOP</name>
<evidence type="ECO:0000313" key="1">
    <source>
        <dbReference type="EMBL" id="CAG9566256.1"/>
    </source>
</evidence>
<gene>
    <name evidence="1" type="ORF">DCHRY22_LOCUS6928</name>
</gene>
<accession>A0A8J2VUW2</accession>
<dbReference type="Proteomes" id="UP000789524">
    <property type="component" value="Unassembled WGS sequence"/>
</dbReference>
<sequence length="84" mass="9938">MRTIAIVHAAPGCQWVVEIPDLWNFDKEVRRCRAWRKKSYRGEAFSSYPFRINHLTVLVPEECEVLVFPERLVSVPLAYHHQML</sequence>
<keyword evidence="2" id="KW-1185">Reference proteome</keyword>
<organism evidence="1 2">
    <name type="scientific">Danaus chrysippus</name>
    <name type="common">African queen</name>
    <dbReference type="NCBI Taxonomy" id="151541"/>
    <lineage>
        <taxon>Eukaryota</taxon>
        <taxon>Metazoa</taxon>
        <taxon>Ecdysozoa</taxon>
        <taxon>Arthropoda</taxon>
        <taxon>Hexapoda</taxon>
        <taxon>Insecta</taxon>
        <taxon>Pterygota</taxon>
        <taxon>Neoptera</taxon>
        <taxon>Endopterygota</taxon>
        <taxon>Lepidoptera</taxon>
        <taxon>Glossata</taxon>
        <taxon>Ditrysia</taxon>
        <taxon>Papilionoidea</taxon>
        <taxon>Nymphalidae</taxon>
        <taxon>Danainae</taxon>
        <taxon>Danaini</taxon>
        <taxon>Danaina</taxon>
        <taxon>Danaus</taxon>
        <taxon>Anosia</taxon>
    </lineage>
</organism>
<dbReference type="EMBL" id="CAKASE010000056">
    <property type="protein sequence ID" value="CAG9566256.1"/>
    <property type="molecule type" value="Genomic_DNA"/>
</dbReference>
<protein>
    <submittedName>
        <fullName evidence="1">(African queen) hypothetical protein</fullName>
    </submittedName>
</protein>
<reference evidence="1" key="1">
    <citation type="submission" date="2021-09" db="EMBL/GenBank/DDBJ databases">
        <authorList>
            <person name="Martin H S."/>
        </authorList>
    </citation>
    <scope>NUCLEOTIDE SEQUENCE</scope>
</reference>
<comment type="caution">
    <text evidence="1">The sequence shown here is derived from an EMBL/GenBank/DDBJ whole genome shotgun (WGS) entry which is preliminary data.</text>
</comment>
<evidence type="ECO:0000313" key="2">
    <source>
        <dbReference type="Proteomes" id="UP000789524"/>
    </source>
</evidence>
<dbReference type="AlphaFoldDB" id="A0A8J2VUW2"/>